<organism evidence="2 3">
    <name type="scientific">Aspergillus calidoustus</name>
    <dbReference type="NCBI Taxonomy" id="454130"/>
    <lineage>
        <taxon>Eukaryota</taxon>
        <taxon>Fungi</taxon>
        <taxon>Dikarya</taxon>
        <taxon>Ascomycota</taxon>
        <taxon>Pezizomycotina</taxon>
        <taxon>Eurotiomycetes</taxon>
        <taxon>Eurotiomycetidae</taxon>
        <taxon>Eurotiales</taxon>
        <taxon>Aspergillaceae</taxon>
        <taxon>Aspergillus</taxon>
        <taxon>Aspergillus subgen. Nidulantes</taxon>
    </lineage>
</organism>
<dbReference type="Proteomes" id="UP000054771">
    <property type="component" value="Unassembled WGS sequence"/>
</dbReference>
<proteinExistence type="predicted"/>
<dbReference type="EMBL" id="CDMC01000004">
    <property type="protein sequence ID" value="CEL04491.1"/>
    <property type="molecule type" value="Genomic_DNA"/>
</dbReference>
<evidence type="ECO:0000256" key="1">
    <source>
        <dbReference type="SAM" id="MobiDB-lite"/>
    </source>
</evidence>
<dbReference type="AlphaFoldDB" id="A0A0U5FY73"/>
<protein>
    <submittedName>
        <fullName evidence="2">Uncharacterized protein</fullName>
    </submittedName>
</protein>
<accession>A0A0U5FY73</accession>
<sequence length="125" mass="13882">MSEKRGGHEMASLSPKEPKFQRADKEVLVFDSSTTVPPALELFRAFLFSLFVVLHLNSCFWPIHRLAGRLHLHRSQKAIASQTASFSPISPSLLLPFEQSSPHPSRTSLILPSPTAIAFTPVCMQ</sequence>
<name>A0A0U5FY73_ASPCI</name>
<reference evidence="3" key="1">
    <citation type="journal article" date="2016" name="Genome Announc.">
        <title>Draft genome sequences of fungus Aspergillus calidoustus.</title>
        <authorList>
            <person name="Horn F."/>
            <person name="Linde J."/>
            <person name="Mattern D.J."/>
            <person name="Walther G."/>
            <person name="Guthke R."/>
            <person name="Scherlach K."/>
            <person name="Martin K."/>
            <person name="Brakhage A.A."/>
            <person name="Petzke L."/>
            <person name="Valiante V."/>
        </authorList>
    </citation>
    <scope>NUCLEOTIDE SEQUENCE [LARGE SCALE GENOMIC DNA]</scope>
    <source>
        <strain evidence="3">SF006504</strain>
    </source>
</reference>
<keyword evidence="3" id="KW-1185">Reference proteome</keyword>
<feature type="region of interest" description="Disordered" evidence="1">
    <location>
        <begin position="1"/>
        <end position="20"/>
    </location>
</feature>
<evidence type="ECO:0000313" key="3">
    <source>
        <dbReference type="Proteomes" id="UP000054771"/>
    </source>
</evidence>
<gene>
    <name evidence="2" type="ORF">ASPCAL05620</name>
</gene>
<evidence type="ECO:0000313" key="2">
    <source>
        <dbReference type="EMBL" id="CEL04491.1"/>
    </source>
</evidence>